<evidence type="ECO:0000313" key="2">
    <source>
        <dbReference type="EMBL" id="KAH7025403.1"/>
    </source>
</evidence>
<name>A0ABQ8FT91_9PEZI</name>
<dbReference type="Proteomes" id="UP000774617">
    <property type="component" value="Unassembled WGS sequence"/>
</dbReference>
<evidence type="ECO:0000313" key="3">
    <source>
        <dbReference type="Proteomes" id="UP000774617"/>
    </source>
</evidence>
<dbReference type="EMBL" id="JAGTJR010000060">
    <property type="protein sequence ID" value="KAH7025403.1"/>
    <property type="molecule type" value="Genomic_DNA"/>
</dbReference>
<reference evidence="2 3" key="1">
    <citation type="journal article" date="2021" name="Nat. Commun.">
        <title>Genetic determinants of endophytism in the Arabidopsis root mycobiome.</title>
        <authorList>
            <person name="Mesny F."/>
            <person name="Miyauchi S."/>
            <person name="Thiergart T."/>
            <person name="Pickel B."/>
            <person name="Atanasova L."/>
            <person name="Karlsson M."/>
            <person name="Huettel B."/>
            <person name="Barry K.W."/>
            <person name="Haridas S."/>
            <person name="Chen C."/>
            <person name="Bauer D."/>
            <person name="Andreopoulos W."/>
            <person name="Pangilinan J."/>
            <person name="LaButti K."/>
            <person name="Riley R."/>
            <person name="Lipzen A."/>
            <person name="Clum A."/>
            <person name="Drula E."/>
            <person name="Henrissat B."/>
            <person name="Kohler A."/>
            <person name="Grigoriev I.V."/>
            <person name="Martin F.M."/>
            <person name="Hacquard S."/>
        </authorList>
    </citation>
    <scope>NUCLEOTIDE SEQUENCE [LARGE SCALE GENOMIC DNA]</scope>
    <source>
        <strain evidence="2 3">MPI-SDFR-AT-0080</strain>
    </source>
</reference>
<protein>
    <submittedName>
        <fullName evidence="2">Uncharacterized protein</fullName>
    </submittedName>
</protein>
<accession>A0ABQ8FT91</accession>
<gene>
    <name evidence="2" type="ORF">B0J12DRAFT_705168</name>
</gene>
<organism evidence="2 3">
    <name type="scientific">Macrophomina phaseolina</name>
    <dbReference type="NCBI Taxonomy" id="35725"/>
    <lineage>
        <taxon>Eukaryota</taxon>
        <taxon>Fungi</taxon>
        <taxon>Dikarya</taxon>
        <taxon>Ascomycota</taxon>
        <taxon>Pezizomycotina</taxon>
        <taxon>Dothideomycetes</taxon>
        <taxon>Dothideomycetes incertae sedis</taxon>
        <taxon>Botryosphaeriales</taxon>
        <taxon>Botryosphaeriaceae</taxon>
        <taxon>Macrophomina</taxon>
    </lineage>
</organism>
<evidence type="ECO:0000256" key="1">
    <source>
        <dbReference type="SAM" id="MobiDB-lite"/>
    </source>
</evidence>
<comment type="caution">
    <text evidence="2">The sequence shown here is derived from an EMBL/GenBank/DDBJ whole genome shotgun (WGS) entry which is preliminary data.</text>
</comment>
<feature type="compositionally biased region" description="Polar residues" evidence="1">
    <location>
        <begin position="41"/>
        <end position="66"/>
    </location>
</feature>
<proteinExistence type="predicted"/>
<sequence>MAPPTAPAPQAILNQEGRAASEQVLHRRYEAPSPHQKNADHTQPATVNQIQPSTHDNNDPPNTTQPAPRVPRQSDPTIKELIHEHRATTERLRAQAMDIQRYTEGIEEAMGRGMRQQDARIPYLITRVVIDKDRQALRSLEASLGRTLHSLWKLHRELHLQASGTDNHGMYELLEGFVAALAKSRGADREAWGVDGKELGAMLDQMKADIEWWDAPDDDDE</sequence>
<keyword evidence="3" id="KW-1185">Reference proteome</keyword>
<feature type="region of interest" description="Disordered" evidence="1">
    <location>
        <begin position="1"/>
        <end position="74"/>
    </location>
</feature>